<dbReference type="Proteomes" id="UP000490386">
    <property type="component" value="Unassembled WGS sequence"/>
</dbReference>
<dbReference type="Pfam" id="PF00483">
    <property type="entry name" value="NTP_transferase"/>
    <property type="match status" value="1"/>
</dbReference>
<protein>
    <submittedName>
        <fullName evidence="3">NTP transferase domain-containing protein</fullName>
    </submittedName>
</protein>
<dbReference type="AlphaFoldDB" id="A0A7J5AZQ1"/>
<dbReference type="OrthoDB" id="9806359at2"/>
<accession>A0A7J5AZQ1</accession>
<dbReference type="SUPFAM" id="SSF159283">
    <property type="entry name" value="Guanosine diphospho-D-mannose pyrophosphorylase/mannose-6-phosphate isomerase linker domain"/>
    <property type="match status" value="1"/>
</dbReference>
<evidence type="ECO:0000259" key="1">
    <source>
        <dbReference type="Pfam" id="PF00483"/>
    </source>
</evidence>
<sequence>MADAIDRFYGVIPAGGVGSRLWPLSRAEAPKFLHDVVGNGSTLLRATWDRLAPLCAEDRLLVVTGEAHAKEVRAQLPELIEENIVLESEGRESTAAIGLAAAILQRRVPDAIIGSFAADHLIGATDRFAAAVREAVEAADAGVIVTIGIQPIEPSTAFGYIRAGKPLKIPAAPSARKVDAFVEKPKEATARRYLASGEYLWNAGMFFARVDRLMEALAESNPALAAGINEIADAWGTEQQAEVTARVWPGLEKIAIDYTVAEPAAARGELAVIPGYFQWDDVGDFAAVSRLRKSTNGNGVTVHGDESNVVVVDGSGLIVNHTDRVVAIAGIKDIVVVDTPDALLVTTAANAQKVKQLVAEIKESRRPEVL</sequence>
<gene>
    <name evidence="3" type="ORF">F8O03_12210</name>
</gene>
<dbReference type="Pfam" id="PF22640">
    <property type="entry name" value="ManC_GMP_beta-helix"/>
    <property type="match status" value="1"/>
</dbReference>
<feature type="domain" description="Nucleotidyl transferase" evidence="1">
    <location>
        <begin position="10"/>
        <end position="288"/>
    </location>
</feature>
<comment type="caution">
    <text evidence="3">The sequence shown here is derived from an EMBL/GenBank/DDBJ whole genome shotgun (WGS) entry which is preliminary data.</text>
</comment>
<dbReference type="CDD" id="cd02509">
    <property type="entry name" value="GDP-M1P_Guanylyltransferase"/>
    <property type="match status" value="1"/>
</dbReference>
<dbReference type="PANTHER" id="PTHR46390">
    <property type="entry name" value="MANNOSE-1-PHOSPHATE GUANYLYLTRANSFERASE"/>
    <property type="match status" value="1"/>
</dbReference>
<dbReference type="GO" id="GO:0009298">
    <property type="term" value="P:GDP-mannose biosynthetic process"/>
    <property type="evidence" value="ECO:0007669"/>
    <property type="project" value="TreeGrafter"/>
</dbReference>
<evidence type="ECO:0000313" key="3">
    <source>
        <dbReference type="EMBL" id="KAB1637059.1"/>
    </source>
</evidence>
<dbReference type="GO" id="GO:0004475">
    <property type="term" value="F:mannose-1-phosphate guanylyltransferase (GTP) activity"/>
    <property type="evidence" value="ECO:0007669"/>
    <property type="project" value="InterPro"/>
</dbReference>
<dbReference type="InterPro" id="IPR049577">
    <property type="entry name" value="GMPP_N"/>
</dbReference>
<dbReference type="PANTHER" id="PTHR46390:SF1">
    <property type="entry name" value="MANNOSE-1-PHOSPHATE GUANYLYLTRANSFERASE"/>
    <property type="match status" value="1"/>
</dbReference>
<organism evidence="3 4">
    <name type="scientific">Pseudoclavibacter terrae</name>
    <dbReference type="NCBI Taxonomy" id="1530195"/>
    <lineage>
        <taxon>Bacteria</taxon>
        <taxon>Bacillati</taxon>
        <taxon>Actinomycetota</taxon>
        <taxon>Actinomycetes</taxon>
        <taxon>Micrococcales</taxon>
        <taxon>Microbacteriaceae</taxon>
        <taxon>Pseudoclavibacter</taxon>
    </lineage>
</organism>
<dbReference type="Gene3D" id="3.90.550.10">
    <property type="entry name" value="Spore Coat Polysaccharide Biosynthesis Protein SpsA, Chain A"/>
    <property type="match status" value="1"/>
</dbReference>
<feature type="domain" description="MannoseP isomerase/GMP-like beta-helix" evidence="2">
    <location>
        <begin position="308"/>
        <end position="360"/>
    </location>
</feature>
<name>A0A7J5AZQ1_9MICO</name>
<keyword evidence="3" id="KW-0808">Transferase</keyword>
<dbReference type="InterPro" id="IPR051161">
    <property type="entry name" value="Mannose-6P_isomerase_type2"/>
</dbReference>
<dbReference type="SUPFAM" id="SSF53448">
    <property type="entry name" value="Nucleotide-diphospho-sugar transferases"/>
    <property type="match status" value="1"/>
</dbReference>
<reference evidence="3 4" key="1">
    <citation type="submission" date="2019-09" db="EMBL/GenBank/DDBJ databases">
        <title>Phylogeny of genus Pseudoclavibacter and closely related genus.</title>
        <authorList>
            <person name="Li Y."/>
        </authorList>
    </citation>
    <scope>NUCLEOTIDE SEQUENCE [LARGE SCALE GENOMIC DNA]</scope>
    <source>
        <strain evidence="3 4">THG-MD12</strain>
    </source>
</reference>
<dbReference type="RefSeq" id="WP_151424106.1">
    <property type="nucleotide sequence ID" value="NZ_CANKVH010000003.1"/>
</dbReference>
<dbReference type="EMBL" id="WBJX01000004">
    <property type="protein sequence ID" value="KAB1637059.1"/>
    <property type="molecule type" value="Genomic_DNA"/>
</dbReference>
<dbReference type="InterPro" id="IPR005835">
    <property type="entry name" value="NTP_transferase_dom"/>
</dbReference>
<evidence type="ECO:0000313" key="4">
    <source>
        <dbReference type="Proteomes" id="UP000490386"/>
    </source>
</evidence>
<dbReference type="InterPro" id="IPR029044">
    <property type="entry name" value="Nucleotide-diphossugar_trans"/>
</dbReference>
<dbReference type="InterPro" id="IPR054566">
    <property type="entry name" value="ManC/GMP-like_b-helix"/>
</dbReference>
<keyword evidence="4" id="KW-1185">Reference proteome</keyword>
<evidence type="ECO:0000259" key="2">
    <source>
        <dbReference type="Pfam" id="PF22640"/>
    </source>
</evidence>
<proteinExistence type="predicted"/>